<dbReference type="Gene3D" id="3.40.600.10">
    <property type="entry name" value="DNA mismatch repair MutH/Restriction endonuclease, type II"/>
    <property type="match status" value="1"/>
</dbReference>
<evidence type="ECO:0000259" key="4">
    <source>
        <dbReference type="SMART" id="SM00927"/>
    </source>
</evidence>
<dbReference type="Pfam" id="PF02976">
    <property type="entry name" value="MutH"/>
    <property type="match status" value="1"/>
</dbReference>
<dbReference type="RefSeq" id="WP_119496819.1">
    <property type="nucleotide sequence ID" value="NZ_NRJH01000023.1"/>
</dbReference>
<reference evidence="5 6" key="1">
    <citation type="submission" date="2017-08" db="EMBL/GenBank/DDBJ databases">
        <title>Reclassification of Bisgaard taxon 37 and 44.</title>
        <authorList>
            <person name="Christensen H."/>
        </authorList>
    </citation>
    <scope>NUCLEOTIDE SEQUENCE [LARGE SCALE GENOMIC DNA]</scope>
    <source>
        <strain evidence="5 6">B96_4</strain>
    </source>
</reference>
<dbReference type="SUPFAM" id="SSF52980">
    <property type="entry name" value="Restriction endonuclease-like"/>
    <property type="match status" value="1"/>
</dbReference>
<dbReference type="OrthoDB" id="5634909at2"/>
<evidence type="ECO:0000313" key="5">
    <source>
        <dbReference type="EMBL" id="RIY32994.1"/>
    </source>
</evidence>
<evidence type="ECO:0000313" key="6">
    <source>
        <dbReference type="Proteomes" id="UP000266258"/>
    </source>
</evidence>
<feature type="domain" description="DNA mismatch repair MutH/Type II restriction enzyme Sau3AI" evidence="4">
    <location>
        <begin position="111"/>
        <end position="209"/>
    </location>
</feature>
<accession>A0A3A1YA24</accession>
<evidence type="ECO:0000256" key="1">
    <source>
        <dbReference type="ARBA" id="ARBA00022722"/>
    </source>
</evidence>
<dbReference type="GO" id="GO:0004519">
    <property type="term" value="F:endonuclease activity"/>
    <property type="evidence" value="ECO:0007669"/>
    <property type="project" value="UniProtKB-KW"/>
</dbReference>
<dbReference type="InterPro" id="IPR011335">
    <property type="entry name" value="Restrct_endonuc-II-like"/>
</dbReference>
<dbReference type="EMBL" id="NRJH01000023">
    <property type="protein sequence ID" value="RIY32994.1"/>
    <property type="molecule type" value="Genomic_DNA"/>
</dbReference>
<comment type="caution">
    <text evidence="5">The sequence shown here is derived from an EMBL/GenBank/DDBJ whole genome shotgun (WGS) entry which is preliminary data.</text>
</comment>
<dbReference type="InterPro" id="IPR011337">
    <property type="entry name" value="DNA_rep_MutH/RE_typeII_Sau3AI"/>
</dbReference>
<keyword evidence="3" id="KW-0378">Hydrolase</keyword>
<dbReference type="GO" id="GO:0016787">
    <property type="term" value="F:hydrolase activity"/>
    <property type="evidence" value="ECO:0007669"/>
    <property type="project" value="UniProtKB-KW"/>
</dbReference>
<keyword evidence="2" id="KW-0255">Endonuclease</keyword>
<keyword evidence="1" id="KW-0540">Nuclease</keyword>
<proteinExistence type="predicted"/>
<dbReference type="AlphaFoldDB" id="A0A3A1YA24"/>
<dbReference type="GO" id="GO:0003677">
    <property type="term" value="F:DNA binding"/>
    <property type="evidence" value="ECO:0007669"/>
    <property type="project" value="InterPro"/>
</dbReference>
<dbReference type="SMART" id="SM00927">
    <property type="entry name" value="MutH"/>
    <property type="match status" value="1"/>
</dbReference>
<evidence type="ECO:0000256" key="3">
    <source>
        <dbReference type="ARBA" id="ARBA00022801"/>
    </source>
</evidence>
<dbReference type="InterPro" id="IPR037057">
    <property type="entry name" value="DNA_rep_MutH/T2_RE_sf"/>
</dbReference>
<name>A0A3A1YA24_9GAMM</name>
<gene>
    <name evidence="5" type="ORF">CJP74_03160</name>
</gene>
<dbReference type="Proteomes" id="UP000266258">
    <property type="component" value="Unassembled WGS sequence"/>
</dbReference>
<keyword evidence="6" id="KW-1185">Reference proteome</keyword>
<sequence length="279" mass="31320">MTKDKWHFKENKQASKLEQQQYFLVANSLEAKQASNLAQKDFALNFEPHSSLFAGQVCPSPAPKTIGQLLAYCQAIAGKTVAQVAQKHAVELIDNLQFNRGWLGNLIELALGAQAGSKPTQDFIELGVELKTLAITPTGGAKSDVFVSSLPTNSYMMQAWETSHVFYKLKKILFVPVESNPEVPLGQRRIGKAFFWSPNAHELEQMRQDWELIMQILTQHDYNALKSNVGKLLCVRVKALNSKQNVASKDLDGFNLNLPPLSFYLRRSFLNEILKTKNI</sequence>
<organism evidence="5 6">
    <name type="scientific">Psittacicella melopsittaci</name>
    <dbReference type="NCBI Taxonomy" id="2028576"/>
    <lineage>
        <taxon>Bacteria</taxon>
        <taxon>Pseudomonadati</taxon>
        <taxon>Pseudomonadota</taxon>
        <taxon>Gammaproteobacteria</taxon>
        <taxon>Pasteurellales</taxon>
        <taxon>Psittacicellaceae</taxon>
        <taxon>Psittacicella</taxon>
    </lineage>
</organism>
<evidence type="ECO:0000256" key="2">
    <source>
        <dbReference type="ARBA" id="ARBA00022759"/>
    </source>
</evidence>
<protein>
    <recommendedName>
        <fullName evidence="4">DNA mismatch repair MutH/Type II restriction enzyme Sau3AI domain-containing protein</fullName>
    </recommendedName>
</protein>